<gene>
    <name evidence="1" type="ORF">GS398_02920</name>
</gene>
<dbReference type="RefSeq" id="WP_160905223.1">
    <property type="nucleotide sequence ID" value="NZ_WVHS01000001.1"/>
</dbReference>
<sequence>MKRSFTALLRLLLIIGCLGFGKSFAQTTVWVVRHAEKDVSDPKNADPPLSDAGTQRAKDLDTYLADQRVAAIYSTKYKRTQATGAPLAARAGLTIISYDPKDPGALAKEVVAAFRGKSVLVVGHSNTVLELVEAFGGKRPVKALSDEDYDYLFKVTVADNGEVKTASVQYGAKHRDVPVTGTTNR</sequence>
<dbReference type="SMART" id="SM00855">
    <property type="entry name" value="PGAM"/>
    <property type="match status" value="1"/>
</dbReference>
<dbReference type="CDD" id="cd07040">
    <property type="entry name" value="HP"/>
    <property type="match status" value="1"/>
</dbReference>
<evidence type="ECO:0000313" key="2">
    <source>
        <dbReference type="Proteomes" id="UP000451233"/>
    </source>
</evidence>
<organism evidence="1 2">
    <name type="scientific">Hufsiella ginkgonis</name>
    <dbReference type="NCBI Taxonomy" id="2695274"/>
    <lineage>
        <taxon>Bacteria</taxon>
        <taxon>Pseudomonadati</taxon>
        <taxon>Bacteroidota</taxon>
        <taxon>Sphingobacteriia</taxon>
        <taxon>Sphingobacteriales</taxon>
        <taxon>Sphingobacteriaceae</taxon>
        <taxon>Hufsiella</taxon>
    </lineage>
</organism>
<dbReference type="InterPro" id="IPR029033">
    <property type="entry name" value="His_PPase_superfam"/>
</dbReference>
<comment type="caution">
    <text evidence="1">The sequence shown here is derived from an EMBL/GenBank/DDBJ whole genome shotgun (WGS) entry which is preliminary data.</text>
</comment>
<dbReference type="EMBL" id="WVHS01000001">
    <property type="protein sequence ID" value="MXV14237.1"/>
    <property type="molecule type" value="Genomic_DNA"/>
</dbReference>
<protein>
    <submittedName>
        <fullName evidence="1">Histidine phosphatase family protein</fullName>
    </submittedName>
</protein>
<accession>A0A7K1XTW2</accession>
<proteinExistence type="predicted"/>
<dbReference type="Pfam" id="PF00300">
    <property type="entry name" value="His_Phos_1"/>
    <property type="match status" value="1"/>
</dbReference>
<dbReference type="SUPFAM" id="SSF53254">
    <property type="entry name" value="Phosphoglycerate mutase-like"/>
    <property type="match status" value="1"/>
</dbReference>
<dbReference type="InterPro" id="IPR013078">
    <property type="entry name" value="His_Pase_superF_clade-1"/>
</dbReference>
<dbReference type="AlphaFoldDB" id="A0A7K1XTW2"/>
<reference evidence="1 2" key="1">
    <citation type="submission" date="2019-11" db="EMBL/GenBank/DDBJ databases">
        <title>Pedobacter sp. HMF7056 Genome sequencing and assembly.</title>
        <authorList>
            <person name="Kang H."/>
            <person name="Kim H."/>
            <person name="Joh K."/>
        </authorList>
    </citation>
    <scope>NUCLEOTIDE SEQUENCE [LARGE SCALE GENOMIC DNA]</scope>
    <source>
        <strain evidence="1 2">HMF7056</strain>
    </source>
</reference>
<keyword evidence="2" id="KW-1185">Reference proteome</keyword>
<name>A0A7K1XTW2_9SPHI</name>
<dbReference type="Gene3D" id="3.40.50.1240">
    <property type="entry name" value="Phosphoglycerate mutase-like"/>
    <property type="match status" value="1"/>
</dbReference>
<dbReference type="Proteomes" id="UP000451233">
    <property type="component" value="Unassembled WGS sequence"/>
</dbReference>
<evidence type="ECO:0000313" key="1">
    <source>
        <dbReference type="EMBL" id="MXV14237.1"/>
    </source>
</evidence>